<name>A0AAV2GWH2_9ROSI</name>
<gene>
    <name evidence="2" type="ORF">LTRI10_LOCUS53128</name>
</gene>
<dbReference type="Proteomes" id="UP001497516">
    <property type="component" value="Chromosome 9"/>
</dbReference>
<dbReference type="AlphaFoldDB" id="A0AAV2GWH2"/>
<reference evidence="2 3" key="1">
    <citation type="submission" date="2024-04" db="EMBL/GenBank/DDBJ databases">
        <authorList>
            <person name="Fracassetti M."/>
        </authorList>
    </citation>
    <scope>NUCLEOTIDE SEQUENCE [LARGE SCALE GENOMIC DNA]</scope>
</reference>
<accession>A0AAV2GWH2</accession>
<evidence type="ECO:0000313" key="2">
    <source>
        <dbReference type="EMBL" id="CAL1413933.1"/>
    </source>
</evidence>
<sequence>MAAAVSPSRTPDVTMKPPDPLGGIRRPVKVSSSPNSKRDKETVQPKKKVCGLHLDAEDGEKFNMTGEETVREAELD</sequence>
<organism evidence="2 3">
    <name type="scientific">Linum trigynum</name>
    <dbReference type="NCBI Taxonomy" id="586398"/>
    <lineage>
        <taxon>Eukaryota</taxon>
        <taxon>Viridiplantae</taxon>
        <taxon>Streptophyta</taxon>
        <taxon>Embryophyta</taxon>
        <taxon>Tracheophyta</taxon>
        <taxon>Spermatophyta</taxon>
        <taxon>Magnoliopsida</taxon>
        <taxon>eudicotyledons</taxon>
        <taxon>Gunneridae</taxon>
        <taxon>Pentapetalae</taxon>
        <taxon>rosids</taxon>
        <taxon>fabids</taxon>
        <taxon>Malpighiales</taxon>
        <taxon>Linaceae</taxon>
        <taxon>Linum</taxon>
    </lineage>
</organism>
<evidence type="ECO:0000313" key="3">
    <source>
        <dbReference type="Proteomes" id="UP001497516"/>
    </source>
</evidence>
<proteinExistence type="predicted"/>
<evidence type="ECO:0000256" key="1">
    <source>
        <dbReference type="SAM" id="MobiDB-lite"/>
    </source>
</evidence>
<keyword evidence="3" id="KW-1185">Reference proteome</keyword>
<feature type="region of interest" description="Disordered" evidence="1">
    <location>
        <begin position="1"/>
        <end position="47"/>
    </location>
</feature>
<dbReference type="EMBL" id="OZ034822">
    <property type="protein sequence ID" value="CAL1413933.1"/>
    <property type="molecule type" value="Genomic_DNA"/>
</dbReference>
<protein>
    <submittedName>
        <fullName evidence="2">Uncharacterized protein</fullName>
    </submittedName>
</protein>